<dbReference type="HOGENOM" id="CLU_1218214_0_0_7"/>
<proteinExistence type="predicted"/>
<reference evidence="2" key="1">
    <citation type="journal article" date="2015" name="Genome Announc.">
        <title>High-Quality Draft Genome Sequence of Desulfovibrio carbinoliphilus FW-101-2B, an Organic Acid-Oxidizing Sulfate-Reducing Bacterium Isolated from Uranium(VI)-Contaminated Groundwater.</title>
        <authorList>
            <person name="Ramsay B.D."/>
            <person name="Hwang C."/>
            <person name="Woo H.L."/>
            <person name="Carroll S.L."/>
            <person name="Lucas S."/>
            <person name="Han J."/>
            <person name="Lapidus A.L."/>
            <person name="Cheng J.F."/>
            <person name="Goodwin L.A."/>
            <person name="Pitluck S."/>
            <person name="Peters L."/>
            <person name="Chertkov O."/>
            <person name="Held B."/>
            <person name="Detter J.C."/>
            <person name="Han C.S."/>
            <person name="Tapia R."/>
            <person name="Land M.L."/>
            <person name="Hauser L.J."/>
            <person name="Kyrpides N.C."/>
            <person name="Ivanova N.N."/>
            <person name="Mikhailova N."/>
            <person name="Pagani I."/>
            <person name="Woyke T."/>
            <person name="Arkin A.P."/>
            <person name="Dehal P."/>
            <person name="Chivian D."/>
            <person name="Criddle C.S."/>
            <person name="Wu W."/>
            <person name="Chakraborty R."/>
            <person name="Hazen T.C."/>
            <person name="Fields M.W."/>
        </authorList>
    </citation>
    <scope>NUCLEOTIDE SEQUENCE [LARGE SCALE GENOMIC DNA]</scope>
    <source>
        <strain evidence="2">FW-101-2B</strain>
    </source>
</reference>
<keyword evidence="2" id="KW-1185">Reference proteome</keyword>
<sequence length="227" mass="25440">MEKNKVCVFAPRGGEKGIVNLCPDGKVLNLWPKSESYAYHVYKPGNPGEGGKISTVPDKFTEDISLAKREGRVVEAIFSDVGGKKRVRIEIFSKDASEIEIKRRSNCLAEQISKTYRPKKSIICKISLDIQRGLQCGDSLFLADRPIEHYAKSSSMYDIVLVFHDSNGRDVGKLNYHIGVKEKLLRAKCSGYVLDIKILEMTGPPPGVTSIFDRREATVEIKFIKRC</sequence>
<dbReference type="EMBL" id="CM001368">
    <property type="protein sequence ID" value="EHJ49508.1"/>
    <property type="molecule type" value="Genomic_DNA"/>
</dbReference>
<organism evidence="1 2">
    <name type="scientific">Solidesulfovibrio carbinoliphilus subsp. oakridgensis</name>
    <dbReference type="NCBI Taxonomy" id="694327"/>
    <lineage>
        <taxon>Bacteria</taxon>
        <taxon>Pseudomonadati</taxon>
        <taxon>Thermodesulfobacteriota</taxon>
        <taxon>Desulfovibrionia</taxon>
        <taxon>Desulfovibrionales</taxon>
        <taxon>Desulfovibrionaceae</taxon>
        <taxon>Solidesulfovibrio</taxon>
    </lineage>
</organism>
<accession>G7QC62</accession>
<dbReference type="RefSeq" id="WP_009182832.1">
    <property type="nucleotide sequence ID" value="NZ_CM001368.1"/>
</dbReference>
<dbReference type="AlphaFoldDB" id="G7QC62"/>
<name>G7QC62_9BACT</name>
<gene>
    <name evidence="1" type="ORF">DFW101_3512</name>
</gene>
<evidence type="ECO:0000313" key="2">
    <source>
        <dbReference type="Proteomes" id="UP000004662"/>
    </source>
</evidence>
<dbReference type="STRING" id="694327.DFW101_3512"/>
<evidence type="ECO:0000313" key="1">
    <source>
        <dbReference type="EMBL" id="EHJ49508.1"/>
    </source>
</evidence>
<protein>
    <submittedName>
        <fullName evidence="1">Uncharacterized protein</fullName>
    </submittedName>
</protein>
<dbReference type="Proteomes" id="UP000004662">
    <property type="component" value="Chromosome"/>
</dbReference>